<name>A0AAD7R4C4_9TELE</name>
<evidence type="ECO:0000256" key="1">
    <source>
        <dbReference type="SAM" id="MobiDB-lite"/>
    </source>
</evidence>
<dbReference type="AlphaFoldDB" id="A0AAD7R4C4"/>
<evidence type="ECO:0000259" key="2">
    <source>
        <dbReference type="Pfam" id="PF10493"/>
    </source>
</evidence>
<protein>
    <submittedName>
        <fullName evidence="4">Uncharacterized protein</fullName>
    </submittedName>
</protein>
<evidence type="ECO:0000259" key="3">
    <source>
        <dbReference type="Pfam" id="PF24515"/>
    </source>
</evidence>
<gene>
    <name evidence="4" type="ORF">AAFF_G00396720</name>
</gene>
<dbReference type="Pfam" id="PF24515">
    <property type="entry name" value="ARM_KNTC1_3rd"/>
    <property type="match status" value="1"/>
</dbReference>
<reference evidence="4" key="1">
    <citation type="journal article" date="2023" name="Science">
        <title>Genome structures resolve the early diversification of teleost fishes.</title>
        <authorList>
            <person name="Parey E."/>
            <person name="Louis A."/>
            <person name="Montfort J."/>
            <person name="Bouchez O."/>
            <person name="Roques C."/>
            <person name="Iampietro C."/>
            <person name="Lluch J."/>
            <person name="Castinel A."/>
            <person name="Donnadieu C."/>
            <person name="Desvignes T."/>
            <person name="Floi Bucao C."/>
            <person name="Jouanno E."/>
            <person name="Wen M."/>
            <person name="Mejri S."/>
            <person name="Dirks R."/>
            <person name="Jansen H."/>
            <person name="Henkel C."/>
            <person name="Chen W.J."/>
            <person name="Zahm M."/>
            <person name="Cabau C."/>
            <person name="Klopp C."/>
            <person name="Thompson A.W."/>
            <person name="Robinson-Rechavi M."/>
            <person name="Braasch I."/>
            <person name="Lecointre G."/>
            <person name="Bobe J."/>
            <person name="Postlethwait J.H."/>
            <person name="Berthelot C."/>
            <person name="Roest Crollius H."/>
            <person name="Guiguen Y."/>
        </authorList>
    </citation>
    <scope>NUCLEOTIDE SEQUENCE</scope>
    <source>
        <strain evidence="4">NC1722</strain>
    </source>
</reference>
<dbReference type="GO" id="GO:0005737">
    <property type="term" value="C:cytoplasm"/>
    <property type="evidence" value="ECO:0007669"/>
    <property type="project" value="TreeGrafter"/>
</dbReference>
<dbReference type="PANTHER" id="PTHR15688">
    <property type="entry name" value="KINETOCHORE-ASSOCIATED PROTEIN 1"/>
    <property type="match status" value="1"/>
</dbReference>
<accession>A0AAD7R4C4</accession>
<dbReference type="GO" id="GO:0031267">
    <property type="term" value="F:small GTPase binding"/>
    <property type="evidence" value="ECO:0007669"/>
    <property type="project" value="TreeGrafter"/>
</dbReference>
<dbReference type="GO" id="GO:1990423">
    <property type="term" value="C:RZZ complex"/>
    <property type="evidence" value="ECO:0007669"/>
    <property type="project" value="TreeGrafter"/>
</dbReference>
<keyword evidence="5" id="KW-1185">Reference proteome</keyword>
<organism evidence="4 5">
    <name type="scientific">Aldrovandia affinis</name>
    <dbReference type="NCBI Taxonomy" id="143900"/>
    <lineage>
        <taxon>Eukaryota</taxon>
        <taxon>Metazoa</taxon>
        <taxon>Chordata</taxon>
        <taxon>Craniata</taxon>
        <taxon>Vertebrata</taxon>
        <taxon>Euteleostomi</taxon>
        <taxon>Actinopterygii</taxon>
        <taxon>Neopterygii</taxon>
        <taxon>Teleostei</taxon>
        <taxon>Notacanthiformes</taxon>
        <taxon>Halosauridae</taxon>
        <taxon>Aldrovandia</taxon>
    </lineage>
</organism>
<dbReference type="InterPro" id="IPR052802">
    <property type="entry name" value="KNTC1"/>
</dbReference>
<dbReference type="InterPro" id="IPR055405">
    <property type="entry name" value="ARM_KNTC1_3rd"/>
</dbReference>
<dbReference type="InterPro" id="IPR019527">
    <property type="entry name" value="RZZ-complex_KNTC1/ROD_C"/>
</dbReference>
<feature type="region of interest" description="Disordered" evidence="1">
    <location>
        <begin position="244"/>
        <end position="264"/>
    </location>
</feature>
<dbReference type="Pfam" id="PF10493">
    <property type="entry name" value="Rod_C"/>
    <property type="match status" value="1"/>
</dbReference>
<dbReference type="EMBL" id="JAINUG010000765">
    <property type="protein sequence ID" value="KAJ8362097.1"/>
    <property type="molecule type" value="Genomic_DNA"/>
</dbReference>
<dbReference type="Proteomes" id="UP001221898">
    <property type="component" value="Unassembled WGS sequence"/>
</dbReference>
<dbReference type="GO" id="GO:0000070">
    <property type="term" value="P:mitotic sister chromatid segregation"/>
    <property type="evidence" value="ECO:0007669"/>
    <property type="project" value="TreeGrafter"/>
</dbReference>
<comment type="caution">
    <text evidence="4">The sequence shown here is derived from an EMBL/GenBank/DDBJ whole genome shotgun (WGS) entry which is preliminary data.</text>
</comment>
<evidence type="ECO:0000313" key="5">
    <source>
        <dbReference type="Proteomes" id="UP001221898"/>
    </source>
</evidence>
<feature type="domain" description="RZZ complex subunit KNTC1/ROD C-terminal" evidence="2">
    <location>
        <begin position="42"/>
        <end position="133"/>
    </location>
</feature>
<dbReference type="GO" id="GO:0005828">
    <property type="term" value="C:kinetochore microtubule"/>
    <property type="evidence" value="ECO:0007669"/>
    <property type="project" value="TreeGrafter"/>
</dbReference>
<dbReference type="PANTHER" id="PTHR15688:SF1">
    <property type="entry name" value="KINETOCHORE-ASSOCIATED PROTEIN 1"/>
    <property type="match status" value="1"/>
</dbReference>
<dbReference type="GO" id="GO:0007094">
    <property type="term" value="P:mitotic spindle assembly checkpoint signaling"/>
    <property type="evidence" value="ECO:0007669"/>
    <property type="project" value="TreeGrafter"/>
</dbReference>
<proteinExistence type="predicted"/>
<evidence type="ECO:0000313" key="4">
    <source>
        <dbReference type="EMBL" id="KAJ8362097.1"/>
    </source>
</evidence>
<dbReference type="GO" id="GO:1903394">
    <property type="term" value="P:protein localization to kinetochore involved in kinetochore assembly"/>
    <property type="evidence" value="ECO:0007669"/>
    <property type="project" value="TreeGrafter"/>
</dbReference>
<sequence length="343" mass="37870">MGDTGVSQGESLGHTDALERALQIIPRLHSTNELVIGLSAAILKEESWAKAEIFMEKLKLQYQRSATENALRSCNLSSPEHQKLTGLPARLIVALFEHSSVEQRMRNPLGQEHPDIHAVVKEMAVINNVDLSKEESRAKAEIFMEKLKLQYQCSATENALRSCNLSSPEHQKLTGLPARLIVALFEHSSVEQRMRNPLGQEHPGLIFNVKRVVDLLISLCTFDLDGDAALNLYITTLLKQQESDEDLGGDEGGMGDTGVSQGESLGHTDALERALQIIPRLHSTNELVIGLSAAILKEESWAKAEIFMEKLKLQYQRSATENALRSCNLSSPEHQKLTGLPPG</sequence>
<feature type="domain" description="KNTC1 third ARM-repeats" evidence="3">
    <location>
        <begin position="210"/>
        <end position="297"/>
    </location>
</feature>